<dbReference type="PANTHER" id="PTHR45903:SF1">
    <property type="entry name" value="GLUTAMATE-RICH WD REPEAT-CONTAINING PROTEIN 1"/>
    <property type="match status" value="1"/>
</dbReference>
<dbReference type="SMART" id="SM00320">
    <property type="entry name" value="WD40"/>
    <property type="match status" value="4"/>
</dbReference>
<evidence type="ECO:0000256" key="2">
    <source>
        <dbReference type="ARBA" id="ARBA00022574"/>
    </source>
</evidence>
<dbReference type="GO" id="GO:0051082">
    <property type="term" value="F:unfolded protein binding"/>
    <property type="evidence" value="ECO:0007669"/>
    <property type="project" value="EnsemblFungi"/>
</dbReference>
<sequence length="484" mass="52252">MPKRHATDDDTPLKDGTRPDAPAAGSAMDIDPDMGEFEDEFEDEFESEDEIMEAGVDGRPDAEREAEEKEEAMAVDQGVFIVGRTKLEPGQILQPDPSTYDMLHSLSTPWPCLSFDIVPDGLGDNRSVYPATMYTVAGTQADSAASADNALLVMKLSGLGRMERAGDDSDEDDDEDAEDADPILESKTIPLGTTTNRVRVHQANGRTLTAAMTESAEAYIHDISAHLAAFDTPGASVSAAHNAPVHTVTAHRSEGYAVDWSGPLVAEPKLLTGDNDGLIYMTVGGSDGRWLTHGKAFSGHTASVEDVHWSPSEASVFASASADGTVRIWDIRSKSKKAVMSVQASNVDVNVISWSRKTQHLLASGADDGTWAVWDLRQWKPNSAPSPLASFAYHKEQITSIEWHPTDDSIVAVAAGDSTVTLWDLAVELDDEESKDTAGVADIPPQLLFVHYLADVKEVHWHRQIPGTLLATGEQFNAFKTISV</sequence>
<feature type="domain" description="Histone-binding protein RBBP4-like N-terminal" evidence="8">
    <location>
        <begin position="93"/>
        <end position="157"/>
    </location>
</feature>
<dbReference type="Pfam" id="PF12265">
    <property type="entry name" value="CAF1C_H4-bd"/>
    <property type="match status" value="1"/>
</dbReference>
<dbReference type="Pfam" id="PF00400">
    <property type="entry name" value="WD40"/>
    <property type="match status" value="3"/>
</dbReference>
<dbReference type="SUPFAM" id="SSF50978">
    <property type="entry name" value="WD40 repeat-like"/>
    <property type="match status" value="1"/>
</dbReference>
<dbReference type="InterPro" id="IPR051972">
    <property type="entry name" value="Glutamate-rich_WD_repeat"/>
</dbReference>
<name>A0A0F4ZI53_9PEZI</name>
<evidence type="ECO:0000256" key="4">
    <source>
        <dbReference type="ARBA" id="ARBA00023242"/>
    </source>
</evidence>
<feature type="repeat" description="WD" evidence="6">
    <location>
        <begin position="342"/>
        <end position="377"/>
    </location>
</feature>
<dbReference type="InterPro" id="IPR022052">
    <property type="entry name" value="Histone-bd_RBBP4-like_N"/>
</dbReference>
<feature type="compositionally biased region" description="Basic and acidic residues" evidence="7">
    <location>
        <begin position="1"/>
        <end position="18"/>
    </location>
</feature>
<evidence type="ECO:0000256" key="3">
    <source>
        <dbReference type="ARBA" id="ARBA00022737"/>
    </source>
</evidence>
<evidence type="ECO:0000256" key="1">
    <source>
        <dbReference type="ARBA" id="ARBA00004123"/>
    </source>
</evidence>
<proteinExistence type="predicted"/>
<dbReference type="InterPro" id="IPR019775">
    <property type="entry name" value="WD40_repeat_CS"/>
</dbReference>
<feature type="compositionally biased region" description="Acidic residues" evidence="7">
    <location>
        <begin position="168"/>
        <end position="182"/>
    </location>
</feature>
<dbReference type="PROSITE" id="PS50294">
    <property type="entry name" value="WD_REPEATS_REGION"/>
    <property type="match status" value="2"/>
</dbReference>
<dbReference type="InterPro" id="IPR036322">
    <property type="entry name" value="WD40_repeat_dom_sf"/>
</dbReference>
<feature type="repeat" description="WD" evidence="6">
    <location>
        <begin position="391"/>
        <end position="425"/>
    </location>
</feature>
<evidence type="ECO:0000256" key="5">
    <source>
        <dbReference type="ARBA" id="ARBA00040876"/>
    </source>
</evidence>
<comment type="subcellular location">
    <subcellularLocation>
        <location evidence="1">Nucleus</location>
    </subcellularLocation>
</comment>
<comment type="caution">
    <text evidence="9">The sequence shown here is derived from an EMBL/GenBank/DDBJ whole genome shotgun (WGS) entry which is preliminary data.</text>
</comment>
<dbReference type="OrthoDB" id="2161379at2759"/>
<evidence type="ECO:0000259" key="8">
    <source>
        <dbReference type="Pfam" id="PF12265"/>
    </source>
</evidence>
<gene>
    <name evidence="9" type="ORF">TD95_003872</name>
</gene>
<dbReference type="InterPro" id="IPR015943">
    <property type="entry name" value="WD40/YVTN_repeat-like_dom_sf"/>
</dbReference>
<dbReference type="InterPro" id="IPR001680">
    <property type="entry name" value="WD40_rpt"/>
</dbReference>
<dbReference type="Proteomes" id="UP000033483">
    <property type="component" value="Unassembled WGS sequence"/>
</dbReference>
<feature type="region of interest" description="Disordered" evidence="7">
    <location>
        <begin position="1"/>
        <end position="35"/>
    </location>
</feature>
<dbReference type="PRINTS" id="PR00320">
    <property type="entry name" value="GPROTEINBRPT"/>
</dbReference>
<dbReference type="PANTHER" id="PTHR45903">
    <property type="entry name" value="GLUTAMATE-RICH WD REPEAT-CONTAINING PROTEIN 1"/>
    <property type="match status" value="1"/>
</dbReference>
<keyword evidence="2 6" id="KW-0853">WD repeat</keyword>
<keyword evidence="10" id="KW-1185">Reference proteome</keyword>
<dbReference type="GO" id="GO:0042254">
    <property type="term" value="P:ribosome biogenesis"/>
    <property type="evidence" value="ECO:0007669"/>
    <property type="project" value="EnsemblFungi"/>
</dbReference>
<feature type="region of interest" description="Disordered" evidence="7">
    <location>
        <begin position="162"/>
        <end position="183"/>
    </location>
</feature>
<organism evidence="9 10">
    <name type="scientific">Thielaviopsis punctulata</name>
    <dbReference type="NCBI Taxonomy" id="72032"/>
    <lineage>
        <taxon>Eukaryota</taxon>
        <taxon>Fungi</taxon>
        <taxon>Dikarya</taxon>
        <taxon>Ascomycota</taxon>
        <taxon>Pezizomycotina</taxon>
        <taxon>Sordariomycetes</taxon>
        <taxon>Hypocreomycetidae</taxon>
        <taxon>Microascales</taxon>
        <taxon>Ceratocystidaceae</taxon>
        <taxon>Thielaviopsis</taxon>
    </lineage>
</organism>
<dbReference type="EMBL" id="LAEV01000445">
    <property type="protein sequence ID" value="KKA30289.1"/>
    <property type="molecule type" value="Genomic_DNA"/>
</dbReference>
<evidence type="ECO:0000256" key="6">
    <source>
        <dbReference type="PROSITE-ProRule" id="PRU00221"/>
    </source>
</evidence>
<dbReference type="InterPro" id="IPR020472">
    <property type="entry name" value="WD40_PAC1"/>
</dbReference>
<keyword evidence="3" id="KW-0677">Repeat</keyword>
<dbReference type="PROSITE" id="PS50082">
    <property type="entry name" value="WD_REPEATS_2"/>
    <property type="match status" value="3"/>
</dbReference>
<reference evidence="9 10" key="1">
    <citation type="submission" date="2015-03" db="EMBL/GenBank/DDBJ databases">
        <authorList>
            <person name="Radwan O."/>
            <person name="Al-Naeli F.A."/>
            <person name="Rendon G.A."/>
            <person name="Fields C."/>
        </authorList>
    </citation>
    <scope>NUCLEOTIDE SEQUENCE [LARGE SCALE GENOMIC DNA]</scope>
    <source>
        <strain evidence="9">CR-DP1</strain>
    </source>
</reference>
<accession>A0A0F4ZI53</accession>
<dbReference type="GO" id="GO:0005730">
    <property type="term" value="C:nucleolus"/>
    <property type="evidence" value="ECO:0007669"/>
    <property type="project" value="EnsemblFungi"/>
</dbReference>
<evidence type="ECO:0000313" key="10">
    <source>
        <dbReference type="Proteomes" id="UP000033483"/>
    </source>
</evidence>
<dbReference type="AlphaFoldDB" id="A0A0F4ZI53"/>
<evidence type="ECO:0000313" key="9">
    <source>
        <dbReference type="EMBL" id="KKA30289.1"/>
    </source>
</evidence>
<dbReference type="Gene3D" id="2.130.10.10">
    <property type="entry name" value="YVTN repeat-like/Quinoprotein amine dehydrogenase"/>
    <property type="match status" value="1"/>
</dbReference>
<evidence type="ECO:0000256" key="7">
    <source>
        <dbReference type="SAM" id="MobiDB-lite"/>
    </source>
</evidence>
<keyword evidence="4" id="KW-0539">Nucleus</keyword>
<dbReference type="PROSITE" id="PS00678">
    <property type="entry name" value="WD_REPEATS_1"/>
    <property type="match status" value="1"/>
</dbReference>
<protein>
    <recommendedName>
        <fullName evidence="5">Glutamate-rich WD repeat-containing protein 1</fullName>
    </recommendedName>
</protein>
<feature type="repeat" description="WD" evidence="6">
    <location>
        <begin position="297"/>
        <end position="339"/>
    </location>
</feature>